<keyword evidence="3" id="KW-0378">Hydrolase</keyword>
<sequence>MVHTETLASAALNTVSRISGGLAGAGTYALFHMPLARSRMRNSERELFGKADVRRLKVNGKLAVTYRWGDGERPVLLVHGWQSRGSRLADFVPGLLDRGYSVITFDAPGHGDATGRSTTILEYRDIITGLQNEYGEFEAVVAHSLGALGSFFALQGGVTAKRFVTISGVCDYDYLIEEFSSALKLRQPLKAQLHQRVAKNLFPGMPAELTPFSAVNTVTDLEPPLLVIHDEDDTRISVKQGRRLAAAFGGQARLIITSGLGHRRILGDPEVVRTVLDFVEHGPDRSTDAATEADADADSKAAADSEAAATQ</sequence>
<dbReference type="RefSeq" id="WP_306070436.1">
    <property type="nucleotide sequence ID" value="NZ_CP120988.1"/>
</dbReference>
<dbReference type="InterPro" id="IPR000073">
    <property type="entry name" value="AB_hydrolase_1"/>
</dbReference>
<evidence type="ECO:0000313" key="3">
    <source>
        <dbReference type="EMBL" id="WLQ58399.1"/>
    </source>
</evidence>
<dbReference type="Gene3D" id="3.40.50.1820">
    <property type="entry name" value="alpha/beta hydrolase"/>
    <property type="match status" value="1"/>
</dbReference>
<proteinExistence type="predicted"/>
<dbReference type="PANTHER" id="PTHR43433:SF5">
    <property type="entry name" value="AB HYDROLASE-1 DOMAIN-CONTAINING PROTEIN"/>
    <property type="match status" value="1"/>
</dbReference>
<dbReference type="InterPro" id="IPR029058">
    <property type="entry name" value="AB_hydrolase_fold"/>
</dbReference>
<dbReference type="InterPro" id="IPR050471">
    <property type="entry name" value="AB_hydrolase"/>
</dbReference>
<accession>A0ABY9IU96</accession>
<dbReference type="Pfam" id="PF12697">
    <property type="entry name" value="Abhydrolase_6"/>
    <property type="match status" value="1"/>
</dbReference>
<feature type="region of interest" description="Disordered" evidence="1">
    <location>
        <begin position="282"/>
        <end position="311"/>
    </location>
</feature>
<dbReference type="Proteomes" id="UP001235744">
    <property type="component" value="Chromosome"/>
</dbReference>
<dbReference type="SUPFAM" id="SSF53474">
    <property type="entry name" value="alpha/beta-Hydrolases"/>
    <property type="match status" value="1"/>
</dbReference>
<dbReference type="PANTHER" id="PTHR43433">
    <property type="entry name" value="HYDROLASE, ALPHA/BETA FOLD FAMILY PROTEIN"/>
    <property type="match status" value="1"/>
</dbReference>
<organism evidence="3 4">
    <name type="scientific">Streptomyces poriferorum</name>
    <dbReference type="NCBI Taxonomy" id="2798799"/>
    <lineage>
        <taxon>Bacteria</taxon>
        <taxon>Bacillati</taxon>
        <taxon>Actinomycetota</taxon>
        <taxon>Actinomycetes</taxon>
        <taxon>Kitasatosporales</taxon>
        <taxon>Streptomycetaceae</taxon>
        <taxon>Streptomyces</taxon>
    </lineage>
</organism>
<protein>
    <submittedName>
        <fullName evidence="3">Alpha/beta hydrolase</fullName>
    </submittedName>
</protein>
<feature type="domain" description="AB hydrolase-1" evidence="2">
    <location>
        <begin position="75"/>
        <end position="272"/>
    </location>
</feature>
<evidence type="ECO:0000259" key="2">
    <source>
        <dbReference type="Pfam" id="PF12697"/>
    </source>
</evidence>
<keyword evidence="4" id="KW-1185">Reference proteome</keyword>
<evidence type="ECO:0000256" key="1">
    <source>
        <dbReference type="SAM" id="MobiDB-lite"/>
    </source>
</evidence>
<name>A0ABY9IU96_9ACTN</name>
<evidence type="ECO:0000313" key="4">
    <source>
        <dbReference type="Proteomes" id="UP001235744"/>
    </source>
</evidence>
<dbReference type="GO" id="GO:0016787">
    <property type="term" value="F:hydrolase activity"/>
    <property type="evidence" value="ECO:0007669"/>
    <property type="project" value="UniProtKB-KW"/>
</dbReference>
<dbReference type="EMBL" id="CP120988">
    <property type="protein sequence ID" value="WLQ58399.1"/>
    <property type="molecule type" value="Genomic_DNA"/>
</dbReference>
<gene>
    <name evidence="3" type="ORF">P8A19_24530</name>
</gene>
<reference evidence="3 4" key="1">
    <citation type="submission" date="2023-03" db="EMBL/GenBank/DDBJ databases">
        <title>Isolation and description of six Streptomyces strains from soil environments, able to metabolize different microbial glucans.</title>
        <authorList>
            <person name="Widen T."/>
            <person name="Larsbrink J."/>
        </authorList>
    </citation>
    <scope>NUCLEOTIDE SEQUENCE [LARGE SCALE GENOMIC DNA]</scope>
    <source>
        <strain evidence="3 4">Alt2</strain>
    </source>
</reference>